<dbReference type="EMBL" id="MBDO02000359">
    <property type="protein sequence ID" value="RLN56558.1"/>
    <property type="molecule type" value="Genomic_DNA"/>
</dbReference>
<dbReference type="EMBL" id="MBAD02001078">
    <property type="protein sequence ID" value="RLN58902.1"/>
    <property type="molecule type" value="Genomic_DNA"/>
</dbReference>
<dbReference type="EMBL" id="MBDO02000359">
    <property type="protein sequence ID" value="RLN56566.1"/>
    <property type="molecule type" value="Genomic_DNA"/>
</dbReference>
<evidence type="ECO:0000313" key="5">
    <source>
        <dbReference type="EMBL" id="RLN58934.1"/>
    </source>
</evidence>
<evidence type="ECO:0000313" key="7">
    <source>
        <dbReference type="Proteomes" id="UP000284657"/>
    </source>
</evidence>
<dbReference type="Proteomes" id="UP000284657">
    <property type="component" value="Unassembled WGS sequence"/>
</dbReference>
<organism evidence="2 6">
    <name type="scientific">Phytophthora kernoviae</name>
    <dbReference type="NCBI Taxonomy" id="325452"/>
    <lineage>
        <taxon>Eukaryota</taxon>
        <taxon>Sar</taxon>
        <taxon>Stramenopiles</taxon>
        <taxon>Oomycota</taxon>
        <taxon>Peronosporomycetes</taxon>
        <taxon>Peronosporales</taxon>
        <taxon>Peronosporaceae</taxon>
        <taxon>Phytophthora</taxon>
    </lineage>
</organism>
<comment type="caution">
    <text evidence="2">The sequence shown here is derived from an EMBL/GenBank/DDBJ whole genome shotgun (WGS) entry which is preliminary data.</text>
</comment>
<evidence type="ECO:0000313" key="3">
    <source>
        <dbReference type="EMBL" id="RLN58902.1"/>
    </source>
</evidence>
<name>A0A3F2RHA4_9STRA</name>
<dbReference type="EMBL" id="MBAD02001078">
    <property type="protein sequence ID" value="RLN58931.1"/>
    <property type="molecule type" value="Genomic_DNA"/>
</dbReference>
<dbReference type="EMBL" id="MBAD02001078">
    <property type="protein sequence ID" value="RLN58934.1"/>
    <property type="molecule type" value="Genomic_DNA"/>
</dbReference>
<proteinExistence type="predicted"/>
<evidence type="ECO:0000313" key="4">
    <source>
        <dbReference type="EMBL" id="RLN58931.1"/>
    </source>
</evidence>
<evidence type="ECO:0000313" key="1">
    <source>
        <dbReference type="EMBL" id="RLN56558.1"/>
    </source>
</evidence>
<dbReference type="Proteomes" id="UP000277300">
    <property type="component" value="Unassembled WGS sequence"/>
</dbReference>
<dbReference type="AlphaFoldDB" id="A0A3F2RHA4"/>
<evidence type="ECO:0000313" key="2">
    <source>
        <dbReference type="EMBL" id="RLN56566.1"/>
    </source>
</evidence>
<gene>
    <name evidence="3" type="ORF">BBJ29_000145</name>
    <name evidence="5" type="ORF">BBJ29_000155</name>
    <name evidence="4" type="ORF">BBJ29_000156</name>
    <name evidence="1" type="ORF">BBP00_00007938</name>
    <name evidence="2" type="ORF">BBP00_00007947</name>
</gene>
<evidence type="ECO:0000313" key="6">
    <source>
        <dbReference type="Proteomes" id="UP000277300"/>
    </source>
</evidence>
<protein>
    <submittedName>
        <fullName evidence="2">Uncharacterized protein</fullName>
    </submittedName>
</protein>
<accession>A0A3F2RHA4</accession>
<reference evidence="6 7" key="1">
    <citation type="submission" date="2018-07" db="EMBL/GenBank/DDBJ databases">
        <title>Genome sequencing of oomycete isolates from Chile give support for New Zealand origin for Phytophthora kernoviae and make available the first Nothophytophthora sp. genome.</title>
        <authorList>
            <person name="Studholme D.J."/>
            <person name="Sanfuentes E."/>
            <person name="Panda P."/>
            <person name="Hill R."/>
            <person name="Sambles C."/>
            <person name="Grant M."/>
            <person name="Williams N.M."/>
            <person name="Mcdougal R.L."/>
        </authorList>
    </citation>
    <scope>NUCLEOTIDE SEQUENCE [LARGE SCALE GENOMIC DNA]</scope>
    <source>
        <strain evidence="2">Chile6</strain>
        <strain evidence="3">Chile7</strain>
    </source>
</reference>
<dbReference type="OrthoDB" id="2140614at2759"/>
<sequence length="77" mass="8851">MLLKSSARTHRLNDQLMTLRHFAFRKRLQAVCEWKDVSLVLASEWYTSRTDENAAFNILRFVCAGSLQVFEVSSSAV</sequence>